<sequence length="282" mass="33986">MDKNNHMNYCFDKQHIELSYITHFFCDQGNINSLTDLLKVYESYSFDVVSKIQFIIVDDCSPVKYEIENYNLNITWLRITDDIPWNQGGARNLGVTHAKSDKIIITDLDHILPEETLKHLVKKNNPGRDFFKIYRKDSTGKIYKGHSNLFFMSRARFIRFFGYDEEYSGGYGGEDYRFVKFHKYHGSRQRYLSKKFVCYERELDRDNSYHNLVRDLSRNTIIDLKKEKEIYDYGFEHGHSRLFLNFKWEKVAEFQLPPPSYKKKRLWKHLWWFRWLSSALAK</sequence>
<organism evidence="2 3">
    <name type="scientific">Serratia symbiotica</name>
    <dbReference type="NCBI Taxonomy" id="138074"/>
    <lineage>
        <taxon>Bacteria</taxon>
        <taxon>Pseudomonadati</taxon>
        <taxon>Pseudomonadota</taxon>
        <taxon>Gammaproteobacteria</taxon>
        <taxon>Enterobacterales</taxon>
        <taxon>Yersiniaceae</taxon>
        <taxon>Serratia</taxon>
    </lineage>
</organism>
<reference evidence="2 3" key="1">
    <citation type="journal article" date="2014" name="Genome Announc.">
        <title>Whole-Genome Sequence of Serratia symbiotica Strain CWBI-2.3T, a Free-Living Symbiont of the Black Bean Aphid Aphis fabae.</title>
        <authorList>
            <person name="Foray V."/>
            <person name="Grigorescu A.S."/>
            <person name="Sabri A."/>
            <person name="Haubruge E."/>
            <person name="Lognay G."/>
            <person name="Francis F."/>
            <person name="Fauconnier M.L."/>
            <person name="Hance T."/>
            <person name="Thonart P."/>
        </authorList>
    </citation>
    <scope>NUCLEOTIDE SEQUENCE [LARGE SCALE GENOMIC DNA]</scope>
    <source>
        <strain evidence="2">CWBI-2.3</strain>
    </source>
</reference>
<dbReference type="Proteomes" id="UP000042738">
    <property type="component" value="Chromosome"/>
</dbReference>
<dbReference type="Gene3D" id="3.90.550.10">
    <property type="entry name" value="Spore Coat Polysaccharide Biosynthesis Protein SpsA, Chain A"/>
    <property type="match status" value="1"/>
</dbReference>
<evidence type="ECO:0000313" key="2">
    <source>
        <dbReference type="EMBL" id="QLH61771.1"/>
    </source>
</evidence>
<accession>A0A068Z6J9</accession>
<dbReference type="AlphaFoldDB" id="A0A068Z6J9"/>
<evidence type="ECO:0000313" key="3">
    <source>
        <dbReference type="Proteomes" id="UP000042738"/>
    </source>
</evidence>
<dbReference type="CDD" id="cd00761">
    <property type="entry name" value="Glyco_tranf_GTA_type"/>
    <property type="match status" value="1"/>
</dbReference>
<gene>
    <name evidence="2" type="ORF">SYMBAF_00800</name>
</gene>
<dbReference type="EMBL" id="CP050855">
    <property type="protein sequence ID" value="QLH61771.1"/>
    <property type="molecule type" value="Genomic_DNA"/>
</dbReference>
<dbReference type="GeneID" id="93735066"/>
<keyword evidence="2" id="KW-0808">Transferase</keyword>
<name>A0A068Z6J9_9GAMM</name>
<dbReference type="SUPFAM" id="SSF53448">
    <property type="entry name" value="Nucleotide-diphospho-sugar transferases"/>
    <property type="match status" value="1"/>
</dbReference>
<dbReference type="InterPro" id="IPR001173">
    <property type="entry name" value="Glyco_trans_2-like"/>
</dbReference>
<dbReference type="InterPro" id="IPR029044">
    <property type="entry name" value="Nucleotide-diphossugar_trans"/>
</dbReference>
<dbReference type="RefSeq" id="WP_040264502.1">
    <property type="nucleotide sequence ID" value="NZ_CAXKXZ010000003.1"/>
</dbReference>
<proteinExistence type="predicted"/>
<protein>
    <submittedName>
        <fullName evidence="2">Glycosyltransferase family 2 protein</fullName>
    </submittedName>
</protein>
<feature type="domain" description="Glycosyltransferase 2-like" evidence="1">
    <location>
        <begin position="51"/>
        <end position="153"/>
    </location>
</feature>
<dbReference type="GO" id="GO:0016740">
    <property type="term" value="F:transferase activity"/>
    <property type="evidence" value="ECO:0007669"/>
    <property type="project" value="UniProtKB-KW"/>
</dbReference>
<evidence type="ECO:0000259" key="1">
    <source>
        <dbReference type="Pfam" id="PF00535"/>
    </source>
</evidence>
<dbReference type="STRING" id="138074.SYMBAF_160242"/>
<dbReference type="Pfam" id="PF00535">
    <property type="entry name" value="Glycos_transf_2"/>
    <property type="match status" value="1"/>
</dbReference>